<dbReference type="GO" id="GO:0019571">
    <property type="term" value="P:D-arabinose catabolic process"/>
    <property type="evidence" value="ECO:0007669"/>
    <property type="project" value="TreeGrafter"/>
</dbReference>
<dbReference type="GeneID" id="43518584"/>
<dbReference type="EMBL" id="AMWE01000004">
    <property type="protein sequence ID" value="ERO57505.1"/>
    <property type="molecule type" value="Genomic_DNA"/>
</dbReference>
<dbReference type="GO" id="GO:0005737">
    <property type="term" value="C:cytoplasm"/>
    <property type="evidence" value="ECO:0007669"/>
    <property type="project" value="InterPro"/>
</dbReference>
<protein>
    <submittedName>
        <fullName evidence="3">L-fucose isomerase</fullName>
    </submittedName>
</protein>
<gene>
    <name evidence="3" type="ORF">A544_4096</name>
</gene>
<dbReference type="PANTHER" id="PTHR37840:SF1">
    <property type="entry name" value="L-FUCOSE ISOMERASE"/>
    <property type="match status" value="1"/>
</dbReference>
<reference evidence="4" key="1">
    <citation type="journal article" date="2013" name="Diversity">
        <title>Genome Sequence of Dickeya solani, a New soft Rot Pathogen of Potato, Suggests its Emergence May Be Related to a Novel Combination of Non-Ribosomal Peptide/Polyketide Synthetase Clusters.</title>
        <authorList>
            <person name="Garlant L."/>
            <person name="Koskinen P."/>
            <person name="Rouhiainen L."/>
            <person name="Laine P."/>
            <person name="Paulin L."/>
            <person name="Auvinen P."/>
            <person name="Holm L."/>
            <person name="Pirhonen M."/>
        </authorList>
    </citation>
    <scope>NUCLEOTIDE SEQUENCE [LARGE SCALE GENOMIC DNA]</scope>
    <source>
        <strain evidence="4">D s0432-1</strain>
    </source>
</reference>
<accession>A0AAV3KAQ8</accession>
<dbReference type="GO" id="GO:0008736">
    <property type="term" value="F:L-fucose isomerase activity"/>
    <property type="evidence" value="ECO:0007669"/>
    <property type="project" value="InterPro"/>
</dbReference>
<name>A0AAV3KAQ8_9GAMM</name>
<evidence type="ECO:0000256" key="2">
    <source>
        <dbReference type="ARBA" id="ARBA00023277"/>
    </source>
</evidence>
<dbReference type="GO" id="GO:0042355">
    <property type="term" value="P:L-fucose catabolic process"/>
    <property type="evidence" value="ECO:0007669"/>
    <property type="project" value="TreeGrafter"/>
</dbReference>
<evidence type="ECO:0000313" key="4">
    <source>
        <dbReference type="Proteomes" id="UP000017142"/>
    </source>
</evidence>
<evidence type="ECO:0000313" key="3">
    <source>
        <dbReference type="EMBL" id="ERO57505.1"/>
    </source>
</evidence>
<dbReference type="GO" id="GO:0008790">
    <property type="term" value="F:arabinose isomerase activity"/>
    <property type="evidence" value="ECO:0007669"/>
    <property type="project" value="TreeGrafter"/>
</dbReference>
<dbReference type="InterPro" id="IPR005763">
    <property type="entry name" value="Fucose_isomerase"/>
</dbReference>
<sequence length="556" mass="61136">MLEQCVSLTLNLPASPRRLSVGEREVLLVTNADLRESANLTCWPTQQQFESRLQSALEQLGYRMTRAHAVDNACGHGFISSQREGSDVFAALDPDAPVIVLLTAWQYSHHIAPSLVHHRGPVLLLANFDGTWPGLVGMLCMAGCLTSLGRTYSRLWSATFEDDAFRQGLATWLRDGAVSHKTGYLRPVAASPPVLATPAGQIGRQVGEYILRHKAIIGLFDTFCMGMINGVFPQQAMVTIGMPIESLSQSALLVEMAKVPYALRESCLAWYEQRGMRFEFGDDGSRQLTRDQVLEQCAMMIAMARFTQRFGLAAVGVQYQQGLKDSCAASDFAEGAIGNAERFPLTDEQGEPIRPDVAIPCINEVDMGSAIPQVMLWHLLHGLGLPAETTLHDIRWGSEHQGIFYWDLEISGAVPFAHLKGGIAGATGYRQPPMFFPYGGSTIAGQGKAGRFVWARAHYEGTQVMMHVGTGTAVELPADEFERRRRATNYEWPLLNAVLDGVTRDDLMAGHQSNHLTVAYVDEDKLTEVLKAFVAQALTQHIQVWTAGDAHRLLAE</sequence>
<dbReference type="GO" id="GO:0030145">
    <property type="term" value="F:manganese ion binding"/>
    <property type="evidence" value="ECO:0007669"/>
    <property type="project" value="InterPro"/>
</dbReference>
<dbReference type="SUPFAM" id="SSF53743">
    <property type="entry name" value="FucI/AraA N-terminal and middle domains"/>
    <property type="match status" value="1"/>
</dbReference>
<dbReference type="Proteomes" id="UP000017142">
    <property type="component" value="Unassembled WGS sequence"/>
</dbReference>
<keyword evidence="2" id="KW-0119">Carbohydrate metabolism</keyword>
<dbReference type="InterPro" id="IPR009015">
    <property type="entry name" value="Fucose_isomerase_N/cen_sf"/>
</dbReference>
<proteinExistence type="predicted"/>
<organism evidence="3 4">
    <name type="scientific">Dickeya solani D s0432-1</name>
    <dbReference type="NCBI Taxonomy" id="1231725"/>
    <lineage>
        <taxon>Bacteria</taxon>
        <taxon>Pseudomonadati</taxon>
        <taxon>Pseudomonadota</taxon>
        <taxon>Gammaproteobacteria</taxon>
        <taxon>Enterobacterales</taxon>
        <taxon>Pectobacteriaceae</taxon>
        <taxon>Dickeya</taxon>
    </lineage>
</organism>
<dbReference type="AlphaFoldDB" id="A0AAV3KAQ8"/>
<evidence type="ECO:0000256" key="1">
    <source>
        <dbReference type="ARBA" id="ARBA00023235"/>
    </source>
</evidence>
<comment type="caution">
    <text evidence="3">The sequence shown here is derived from an EMBL/GenBank/DDBJ whole genome shotgun (WGS) entry which is preliminary data.</text>
</comment>
<dbReference type="RefSeq" id="WP_022635398.1">
    <property type="nucleotide sequence ID" value="NZ_AMWE01000004.1"/>
</dbReference>
<dbReference type="PANTHER" id="PTHR37840">
    <property type="entry name" value="L-FUCOSE ISOMERASE"/>
    <property type="match status" value="1"/>
</dbReference>
<keyword evidence="1 3" id="KW-0413">Isomerase</keyword>